<evidence type="ECO:0000256" key="1">
    <source>
        <dbReference type="SAM" id="MobiDB-lite"/>
    </source>
</evidence>
<reference evidence="2 3" key="1">
    <citation type="journal article" date="2021" name="Elife">
        <title>Chloroplast acquisition without the gene transfer in kleptoplastic sea slugs, Plakobranchus ocellatus.</title>
        <authorList>
            <person name="Maeda T."/>
            <person name="Takahashi S."/>
            <person name="Yoshida T."/>
            <person name="Shimamura S."/>
            <person name="Takaki Y."/>
            <person name="Nagai Y."/>
            <person name="Toyoda A."/>
            <person name="Suzuki Y."/>
            <person name="Arimoto A."/>
            <person name="Ishii H."/>
            <person name="Satoh N."/>
            <person name="Nishiyama T."/>
            <person name="Hasebe M."/>
            <person name="Maruyama T."/>
            <person name="Minagawa J."/>
            <person name="Obokata J."/>
            <person name="Shigenobu S."/>
        </authorList>
    </citation>
    <scope>NUCLEOTIDE SEQUENCE [LARGE SCALE GENOMIC DNA]</scope>
</reference>
<organism evidence="2 3">
    <name type="scientific">Plakobranchus ocellatus</name>
    <dbReference type="NCBI Taxonomy" id="259542"/>
    <lineage>
        <taxon>Eukaryota</taxon>
        <taxon>Metazoa</taxon>
        <taxon>Spiralia</taxon>
        <taxon>Lophotrochozoa</taxon>
        <taxon>Mollusca</taxon>
        <taxon>Gastropoda</taxon>
        <taxon>Heterobranchia</taxon>
        <taxon>Euthyneura</taxon>
        <taxon>Panpulmonata</taxon>
        <taxon>Sacoglossa</taxon>
        <taxon>Placobranchoidea</taxon>
        <taxon>Plakobranchidae</taxon>
        <taxon>Plakobranchus</taxon>
    </lineage>
</organism>
<feature type="region of interest" description="Disordered" evidence="1">
    <location>
        <begin position="142"/>
        <end position="162"/>
    </location>
</feature>
<dbReference type="Proteomes" id="UP000735302">
    <property type="component" value="Unassembled WGS sequence"/>
</dbReference>
<name>A0AAV3ZCI0_9GAST</name>
<sequence>MNINLDLSLTILRTRDPLEFELMKVEGLFWQHSTKSHLDHEMVASWRAEAAAGASLNSHDRNRQIARMSGTTSTCHVNNLTVRLKPLHPARRNLVALFANRHSPRRSVSQGEEVGDIMRVWEKARRNGNSIFISRILHGSLPKHANSRRGSKSPQKPGRNNKLASLRSVYKFVCTQKNFTMYSTNSSAIVESSPQQGDLRLSGPPSGQGANGGAQIRDRKVSADLRADSLATVIVG</sequence>
<gene>
    <name evidence="2" type="ORF">PoB_001959400</name>
</gene>
<keyword evidence="3" id="KW-1185">Reference proteome</keyword>
<accession>A0AAV3ZCI0</accession>
<protein>
    <submittedName>
        <fullName evidence="2">Uncharacterized protein</fullName>
    </submittedName>
</protein>
<evidence type="ECO:0000313" key="2">
    <source>
        <dbReference type="EMBL" id="GFN93088.1"/>
    </source>
</evidence>
<dbReference type="EMBL" id="BLXT01002311">
    <property type="protein sequence ID" value="GFN93088.1"/>
    <property type="molecule type" value="Genomic_DNA"/>
</dbReference>
<dbReference type="AlphaFoldDB" id="A0AAV3ZCI0"/>
<proteinExistence type="predicted"/>
<evidence type="ECO:0000313" key="3">
    <source>
        <dbReference type="Proteomes" id="UP000735302"/>
    </source>
</evidence>
<comment type="caution">
    <text evidence="2">The sequence shown here is derived from an EMBL/GenBank/DDBJ whole genome shotgun (WGS) entry which is preliminary data.</text>
</comment>
<feature type="region of interest" description="Disordered" evidence="1">
    <location>
        <begin position="190"/>
        <end position="220"/>
    </location>
</feature>